<dbReference type="GO" id="GO:0009982">
    <property type="term" value="F:pseudouridine synthase activity"/>
    <property type="evidence" value="ECO:0007669"/>
    <property type="project" value="InterPro"/>
</dbReference>
<feature type="domain" description="Pseudouridine synthase RsuA/RluA-like" evidence="2">
    <location>
        <begin position="159"/>
        <end position="318"/>
    </location>
</feature>
<name>A0A5J4YJ58_PORPP</name>
<dbReference type="InterPro" id="IPR020094">
    <property type="entry name" value="TruA/RsuA/RluB/E/F_N"/>
</dbReference>
<reference evidence="4" key="1">
    <citation type="journal article" date="2019" name="Nat. Commun.">
        <title>Expansion of phycobilisome linker gene families in mesophilic red algae.</title>
        <authorList>
            <person name="Lee J."/>
            <person name="Kim D."/>
            <person name="Bhattacharya D."/>
            <person name="Yoon H.S."/>
        </authorList>
    </citation>
    <scope>NUCLEOTIDE SEQUENCE [LARGE SCALE GENOMIC DNA]</scope>
    <source>
        <strain evidence="4">CCMP 1328</strain>
    </source>
</reference>
<dbReference type="AlphaFoldDB" id="A0A5J4YJ58"/>
<keyword evidence="1" id="KW-0413">Isomerase</keyword>
<dbReference type="EMBL" id="VRMN01000018">
    <property type="protein sequence ID" value="KAA8490880.1"/>
    <property type="molecule type" value="Genomic_DNA"/>
</dbReference>
<dbReference type="PANTHER" id="PTHR47683">
    <property type="entry name" value="PSEUDOURIDINE SYNTHASE FAMILY PROTEIN-RELATED"/>
    <property type="match status" value="1"/>
</dbReference>
<dbReference type="Gene3D" id="3.30.70.1560">
    <property type="entry name" value="Alpha-L RNA-binding motif"/>
    <property type="match status" value="1"/>
</dbReference>
<proteinExistence type="predicted"/>
<dbReference type="InterPro" id="IPR050343">
    <property type="entry name" value="RsuA_PseudoU_synthase"/>
</dbReference>
<dbReference type="InterPro" id="IPR042092">
    <property type="entry name" value="PsdUridine_s_RsuA/RluB/E/F_cat"/>
</dbReference>
<sequence>MELHQAFICAAWTVSASRPSDRASISDRTTVGMRQRLPADALSLFGDASTVRAERFLNTLNVTLSRSESGGKKGAELLRRRVLEIHYAAIGAGSNEVHRVKSPKDKIPLKHFLLDVPRRGDDESEAEHREAWQKAEDARARSITLDGVPVGDLVRPIHVALYKPVGYVCSRTSEPVSRADTDLAAAAAPAETIYSLLPDFAQPGNERNGLKMPIASIGRLDKMASGLVLLTQSGGLNHLLTSPSRHAPKCYRVELADPVEPTDAAKMCQAFESGSVEILERGRGGQEPCKPAPCTQLARHVFEVLLYEGKYHQLRRMFGSFGHKVIGIHREWIGTKHHNLAMWNLQKPGDWSLASIYDLALLADVQNGGQQPDAV</sequence>
<dbReference type="Proteomes" id="UP000324585">
    <property type="component" value="Unassembled WGS sequence"/>
</dbReference>
<protein>
    <submittedName>
        <fullName evidence="3">Ribosomal small subunit pseudouridine synthase A</fullName>
    </submittedName>
</protein>
<keyword evidence="4" id="KW-1185">Reference proteome</keyword>
<evidence type="ECO:0000313" key="4">
    <source>
        <dbReference type="Proteomes" id="UP000324585"/>
    </source>
</evidence>
<accession>A0A5J4YJ58</accession>
<evidence type="ECO:0000259" key="2">
    <source>
        <dbReference type="Pfam" id="PF00849"/>
    </source>
</evidence>
<dbReference type="GO" id="GO:0001522">
    <property type="term" value="P:pseudouridine synthesis"/>
    <property type="evidence" value="ECO:0007669"/>
    <property type="project" value="InterPro"/>
</dbReference>
<evidence type="ECO:0000313" key="3">
    <source>
        <dbReference type="EMBL" id="KAA8490880.1"/>
    </source>
</evidence>
<dbReference type="SUPFAM" id="SSF55120">
    <property type="entry name" value="Pseudouridine synthase"/>
    <property type="match status" value="1"/>
</dbReference>
<dbReference type="OrthoDB" id="440619at2759"/>
<gene>
    <name evidence="3" type="ORF">FVE85_1327</name>
</gene>
<organism evidence="3 4">
    <name type="scientific">Porphyridium purpureum</name>
    <name type="common">Red alga</name>
    <name type="synonym">Porphyridium cruentum</name>
    <dbReference type="NCBI Taxonomy" id="35688"/>
    <lineage>
        <taxon>Eukaryota</taxon>
        <taxon>Rhodophyta</taxon>
        <taxon>Bangiophyceae</taxon>
        <taxon>Porphyridiales</taxon>
        <taxon>Porphyridiaceae</taxon>
        <taxon>Porphyridium</taxon>
    </lineage>
</organism>
<dbReference type="InterPro" id="IPR006145">
    <property type="entry name" value="PsdUridine_synth_RsuA/RluA"/>
</dbReference>
<comment type="caution">
    <text evidence="3">The sequence shown here is derived from an EMBL/GenBank/DDBJ whole genome shotgun (WGS) entry which is preliminary data.</text>
</comment>
<dbReference type="GO" id="GO:0003723">
    <property type="term" value="F:RNA binding"/>
    <property type="evidence" value="ECO:0007669"/>
    <property type="project" value="InterPro"/>
</dbReference>
<evidence type="ECO:0000256" key="1">
    <source>
        <dbReference type="ARBA" id="ARBA00023235"/>
    </source>
</evidence>
<dbReference type="PANTHER" id="PTHR47683:SF4">
    <property type="entry name" value="PSEUDOURIDINE SYNTHASE"/>
    <property type="match status" value="1"/>
</dbReference>
<dbReference type="InterPro" id="IPR020103">
    <property type="entry name" value="PsdUridine_synth_cat_dom_sf"/>
</dbReference>
<dbReference type="Gene3D" id="3.30.70.580">
    <property type="entry name" value="Pseudouridine synthase I, catalytic domain, N-terminal subdomain"/>
    <property type="match status" value="1"/>
</dbReference>
<dbReference type="Pfam" id="PF00849">
    <property type="entry name" value="PseudoU_synth_2"/>
    <property type="match status" value="1"/>
</dbReference>